<evidence type="ECO:0000256" key="12">
    <source>
        <dbReference type="SAM" id="MobiDB-lite"/>
    </source>
</evidence>
<organism evidence="15 16">
    <name type="scientific">Natrinema pallidum</name>
    <dbReference type="NCBI Taxonomy" id="69527"/>
    <lineage>
        <taxon>Archaea</taxon>
        <taxon>Methanobacteriati</taxon>
        <taxon>Methanobacteriota</taxon>
        <taxon>Stenosarchaea group</taxon>
        <taxon>Halobacteria</taxon>
        <taxon>Halobacteriales</taxon>
        <taxon>Natrialbaceae</taxon>
        <taxon>Natrinema</taxon>
    </lineage>
</organism>
<keyword evidence="5 11" id="KW-0479">Metal-binding</keyword>
<dbReference type="InterPro" id="IPR010116">
    <property type="entry name" value="Anthranilate_synth_I_arc_typ"/>
</dbReference>
<evidence type="ECO:0000256" key="4">
    <source>
        <dbReference type="ARBA" id="ARBA00022605"/>
    </source>
</evidence>
<comment type="pathway">
    <text evidence="2 11">Amino-acid biosynthesis; L-tryptophan biosynthesis; L-tryptophan from chorismate: step 1/5.</text>
</comment>
<dbReference type="InterPro" id="IPR006805">
    <property type="entry name" value="Anth_synth_I_N"/>
</dbReference>
<sequence>MTEHDSDSVPADRPAFDVDRETFRDYAGTSADRADRPAVVHTVATLEIETTPLAAYAALTGRSEAIDRERSPYAFLLESAEKTASSDPDGAFRPSAAGTERHARYSYVGYDPEAVVTVESGTATVDALSDDAPLESIRTDAEGDTVDALRAAMPDVRLENAPDHDRQQLDGGLVGFLAYDAVYDLWLEEVGCERPDSQFPDAQFLLTTKTLTFDERDGTVSLVCTPVIEADDDPDEVYDALETEAAAVAATLREADEPRTNGFTRDGERAGPKAEYEESVRRAKEHVLDGDIYQGVVSRTRELSGDIDPMGFYEAMRDVNPSPYMYLLDHDDLTVVGASPETLISVRGREVMSNPIAGTCDRGSSPVEDRRLAGEMLADGKERAEHTMLVDLARNDVRRVSEPGSVRVDEFMNVLKYSHVQHIESTVTGTLADDSDGFDATRAAFPAGTLSGAPKIRAMEIIDDLESEPRGLYGGGVGYYSWTGDTDFAIVIRTATVEDEGSWDRITVRAGAGLVADSDPTAEYEETEQKMGGVLAALEEIDRPAAEQPTDDDPDATAEVSR</sequence>
<dbReference type="InterPro" id="IPR005801">
    <property type="entry name" value="ADC_synthase"/>
</dbReference>
<feature type="domain" description="Anthranilate synthase component I N-terminal" evidence="14">
    <location>
        <begin position="95"/>
        <end position="220"/>
    </location>
</feature>
<evidence type="ECO:0000256" key="6">
    <source>
        <dbReference type="ARBA" id="ARBA00022822"/>
    </source>
</evidence>
<accession>A0A4P9TD35</accession>
<evidence type="ECO:0000256" key="2">
    <source>
        <dbReference type="ARBA" id="ARBA00004873"/>
    </source>
</evidence>
<comment type="similarity">
    <text evidence="3 11">Belongs to the anthranilate synthase component I family.</text>
</comment>
<dbReference type="AlphaFoldDB" id="A0A4P9TD35"/>
<evidence type="ECO:0000256" key="8">
    <source>
        <dbReference type="ARBA" id="ARBA00023141"/>
    </source>
</evidence>
<evidence type="ECO:0000256" key="3">
    <source>
        <dbReference type="ARBA" id="ARBA00009562"/>
    </source>
</evidence>
<evidence type="ECO:0000259" key="13">
    <source>
        <dbReference type="Pfam" id="PF00425"/>
    </source>
</evidence>
<reference evidence="16" key="1">
    <citation type="submission" date="2019-05" db="EMBL/GenBank/DDBJ databases">
        <title>Complete Genome Sequence and Methylation Pattern of the Halophilic Archaeon Natrinema pallidum BOL6-1.</title>
        <authorList>
            <person name="DasSarma P."/>
            <person name="DasSarma B.P."/>
            <person name="DasSarma S.L."/>
            <person name="Martinez F.L."/>
            <person name="Guzman D."/>
            <person name="Roberts R.J."/>
            <person name="DasSarma S."/>
        </authorList>
    </citation>
    <scope>NUCLEOTIDE SEQUENCE [LARGE SCALE GENOMIC DNA]</scope>
    <source>
        <strain evidence="16">BOL6-1</strain>
    </source>
</reference>
<evidence type="ECO:0000256" key="10">
    <source>
        <dbReference type="ARBA" id="ARBA00047683"/>
    </source>
</evidence>
<gene>
    <name evidence="11 15" type="primary">trpE</name>
    <name evidence="15" type="ORF">FGF80_05100</name>
</gene>
<comment type="subunit">
    <text evidence="11">Heterotetramer consisting of two non-identical subunits: a beta subunit (TrpG) and a large alpha subunit (TrpE).</text>
</comment>
<feature type="region of interest" description="Disordered" evidence="12">
    <location>
        <begin position="1"/>
        <end position="20"/>
    </location>
</feature>
<dbReference type="InterPro" id="IPR019999">
    <property type="entry name" value="Anth_synth_I-like"/>
</dbReference>
<dbReference type="PANTHER" id="PTHR11236">
    <property type="entry name" value="AMINOBENZOATE/ANTHRANILATE SYNTHASE"/>
    <property type="match status" value="1"/>
</dbReference>
<keyword evidence="7 11" id="KW-0460">Magnesium</keyword>
<proteinExistence type="inferred from homology"/>
<comment type="cofactor">
    <cofactor evidence="1 11">
        <name>Mg(2+)</name>
        <dbReference type="ChEBI" id="CHEBI:18420"/>
    </cofactor>
</comment>
<feature type="region of interest" description="Disordered" evidence="12">
    <location>
        <begin position="542"/>
        <end position="562"/>
    </location>
</feature>
<evidence type="ECO:0000313" key="15">
    <source>
        <dbReference type="EMBL" id="QCW02648.1"/>
    </source>
</evidence>
<protein>
    <recommendedName>
        <fullName evidence="11">Anthranilate synthase component 1</fullName>
        <ecNumber evidence="11">4.1.3.27</ecNumber>
    </recommendedName>
</protein>
<dbReference type="GeneID" id="96155327"/>
<evidence type="ECO:0000256" key="7">
    <source>
        <dbReference type="ARBA" id="ARBA00022842"/>
    </source>
</evidence>
<dbReference type="EMBL" id="CP040637">
    <property type="protein sequence ID" value="QCW02648.1"/>
    <property type="molecule type" value="Genomic_DNA"/>
</dbReference>
<dbReference type="GO" id="GO:0004049">
    <property type="term" value="F:anthranilate synthase activity"/>
    <property type="evidence" value="ECO:0007669"/>
    <property type="project" value="UniProtKB-EC"/>
</dbReference>
<keyword evidence="4 11" id="KW-0028">Amino-acid biosynthesis</keyword>
<comment type="function">
    <text evidence="11">Part of a heterotetrameric complex that catalyzes the two-step biosynthesis of anthranilate, an intermediate in the biosynthesis of L-tryptophan. In the first step, the glutamine-binding beta subunit (TrpG) of anthranilate synthase (AS) provides the glutamine amidotransferase activity which generates ammonia as a substrate that, along with chorismate, is used in the second step, catalyzed by the large alpha subunit of AS (TrpE) to produce anthranilate. In the absence of TrpG, TrpE can synthesize anthranilate directly from chorismate and high concentrations of ammonia.</text>
</comment>
<keyword evidence="6 11" id="KW-0822">Tryptophan biosynthesis</keyword>
<dbReference type="KEGG" id="npl:FGF80_05100"/>
<dbReference type="RefSeq" id="WP_138652594.1">
    <property type="nucleotide sequence ID" value="NZ_CP040637.1"/>
</dbReference>
<name>A0A4P9TD35_9EURY</name>
<evidence type="ECO:0000256" key="5">
    <source>
        <dbReference type="ARBA" id="ARBA00022723"/>
    </source>
</evidence>
<keyword evidence="16" id="KW-1185">Reference proteome</keyword>
<dbReference type="Pfam" id="PF00425">
    <property type="entry name" value="Chorismate_bind"/>
    <property type="match status" value="1"/>
</dbReference>
<comment type="catalytic activity">
    <reaction evidence="10 11">
        <text>chorismate + L-glutamine = anthranilate + pyruvate + L-glutamate + H(+)</text>
        <dbReference type="Rhea" id="RHEA:21732"/>
        <dbReference type="ChEBI" id="CHEBI:15361"/>
        <dbReference type="ChEBI" id="CHEBI:15378"/>
        <dbReference type="ChEBI" id="CHEBI:16567"/>
        <dbReference type="ChEBI" id="CHEBI:29748"/>
        <dbReference type="ChEBI" id="CHEBI:29985"/>
        <dbReference type="ChEBI" id="CHEBI:58359"/>
        <dbReference type="EC" id="4.1.3.27"/>
    </reaction>
</comment>
<evidence type="ECO:0000259" key="14">
    <source>
        <dbReference type="Pfam" id="PF04715"/>
    </source>
</evidence>
<dbReference type="PRINTS" id="PR00095">
    <property type="entry name" value="ANTSNTHASEI"/>
</dbReference>
<dbReference type="UniPathway" id="UPA00035">
    <property type="reaction ID" value="UER00040"/>
</dbReference>
<evidence type="ECO:0000313" key="16">
    <source>
        <dbReference type="Proteomes" id="UP000307562"/>
    </source>
</evidence>
<dbReference type="GO" id="GO:0000162">
    <property type="term" value="P:L-tryptophan biosynthetic process"/>
    <property type="evidence" value="ECO:0007669"/>
    <property type="project" value="UniProtKB-UniPathway"/>
</dbReference>
<evidence type="ECO:0000256" key="11">
    <source>
        <dbReference type="RuleBase" id="RU364045"/>
    </source>
</evidence>
<keyword evidence="9 11" id="KW-0456">Lyase</keyword>
<keyword evidence="8 11" id="KW-0057">Aromatic amino acid biosynthesis</keyword>
<evidence type="ECO:0000256" key="9">
    <source>
        <dbReference type="ARBA" id="ARBA00023239"/>
    </source>
</evidence>
<feature type="domain" description="Chorismate-utilising enzyme C-terminal" evidence="13">
    <location>
        <begin position="273"/>
        <end position="530"/>
    </location>
</feature>
<dbReference type="Gene3D" id="3.60.120.10">
    <property type="entry name" value="Anthranilate synthase"/>
    <property type="match status" value="1"/>
</dbReference>
<dbReference type="Pfam" id="PF04715">
    <property type="entry name" value="Anth_synt_I_N"/>
    <property type="match status" value="1"/>
</dbReference>
<dbReference type="NCBIfam" id="TIGR01820">
    <property type="entry name" value="TrpE-arch"/>
    <property type="match status" value="1"/>
</dbReference>
<dbReference type="PANTHER" id="PTHR11236:SF9">
    <property type="entry name" value="ANTHRANILATE SYNTHASE COMPONENT 1"/>
    <property type="match status" value="1"/>
</dbReference>
<dbReference type="GO" id="GO:0046872">
    <property type="term" value="F:metal ion binding"/>
    <property type="evidence" value="ECO:0007669"/>
    <property type="project" value="UniProtKB-KW"/>
</dbReference>
<dbReference type="Proteomes" id="UP000307562">
    <property type="component" value="Chromosome"/>
</dbReference>
<dbReference type="EC" id="4.1.3.27" evidence="11"/>
<evidence type="ECO:0000256" key="1">
    <source>
        <dbReference type="ARBA" id="ARBA00001946"/>
    </source>
</evidence>
<dbReference type="SUPFAM" id="SSF56322">
    <property type="entry name" value="ADC synthase"/>
    <property type="match status" value="1"/>
</dbReference>
<dbReference type="InterPro" id="IPR015890">
    <property type="entry name" value="Chorismate_C"/>
</dbReference>